<dbReference type="PROSITE" id="PS00874">
    <property type="entry name" value="T2SP_F"/>
    <property type="match status" value="1"/>
</dbReference>
<feature type="domain" description="Type II secretion system protein GspF" evidence="11">
    <location>
        <begin position="274"/>
        <end position="396"/>
    </location>
</feature>
<feature type="transmembrane region" description="Helical" evidence="10">
    <location>
        <begin position="213"/>
        <end position="239"/>
    </location>
</feature>
<keyword evidence="3 9" id="KW-0813">Transport</keyword>
<feature type="transmembrane region" description="Helical" evidence="10">
    <location>
        <begin position="172"/>
        <end position="193"/>
    </location>
</feature>
<evidence type="ECO:0000256" key="9">
    <source>
        <dbReference type="RuleBase" id="RU003923"/>
    </source>
</evidence>
<organism evidence="12 13">
    <name type="scientific">Nocardioides bruguierae</name>
    <dbReference type="NCBI Taxonomy" id="2945102"/>
    <lineage>
        <taxon>Bacteria</taxon>
        <taxon>Bacillati</taxon>
        <taxon>Actinomycetota</taxon>
        <taxon>Actinomycetes</taxon>
        <taxon>Propionibacteriales</taxon>
        <taxon>Nocardioidaceae</taxon>
        <taxon>Nocardioides</taxon>
    </lineage>
</organism>
<dbReference type="Pfam" id="PF00482">
    <property type="entry name" value="T2SSF"/>
    <property type="match status" value="2"/>
</dbReference>
<evidence type="ECO:0000256" key="10">
    <source>
        <dbReference type="SAM" id="Phobius"/>
    </source>
</evidence>
<evidence type="ECO:0000313" key="12">
    <source>
        <dbReference type="EMBL" id="MCM0622377.1"/>
    </source>
</evidence>
<dbReference type="FunFam" id="1.20.81.30:FF:000001">
    <property type="entry name" value="Type II secretion system protein F"/>
    <property type="match status" value="2"/>
</dbReference>
<gene>
    <name evidence="12" type="ORF">M8330_18970</name>
</gene>
<dbReference type="InterPro" id="IPR001992">
    <property type="entry name" value="T2SS_GspF/T4SS_PilC_CS"/>
</dbReference>
<dbReference type="PRINTS" id="PR00812">
    <property type="entry name" value="BCTERIALGSPF"/>
</dbReference>
<evidence type="ECO:0000313" key="13">
    <source>
        <dbReference type="Proteomes" id="UP001139485"/>
    </source>
</evidence>
<proteinExistence type="inferred from homology"/>
<evidence type="ECO:0000256" key="2">
    <source>
        <dbReference type="ARBA" id="ARBA00005745"/>
    </source>
</evidence>
<dbReference type="GO" id="GO:0015628">
    <property type="term" value="P:protein secretion by the type II secretion system"/>
    <property type="evidence" value="ECO:0007669"/>
    <property type="project" value="TreeGrafter"/>
</dbReference>
<keyword evidence="7 10" id="KW-1133">Transmembrane helix</keyword>
<comment type="similarity">
    <text evidence="2 9">Belongs to the GSP F family.</text>
</comment>
<keyword evidence="4" id="KW-1003">Cell membrane</keyword>
<evidence type="ECO:0000256" key="8">
    <source>
        <dbReference type="ARBA" id="ARBA00023136"/>
    </source>
</evidence>
<evidence type="ECO:0000256" key="7">
    <source>
        <dbReference type="ARBA" id="ARBA00022989"/>
    </source>
</evidence>
<feature type="transmembrane region" description="Helical" evidence="10">
    <location>
        <begin position="377"/>
        <end position="401"/>
    </location>
</feature>
<dbReference type="GO" id="GO:0005886">
    <property type="term" value="C:plasma membrane"/>
    <property type="evidence" value="ECO:0007669"/>
    <property type="project" value="UniProtKB-SubCell"/>
</dbReference>
<evidence type="ECO:0000256" key="1">
    <source>
        <dbReference type="ARBA" id="ARBA00004429"/>
    </source>
</evidence>
<keyword evidence="5" id="KW-0997">Cell inner membrane</keyword>
<comment type="subcellular location">
    <subcellularLocation>
        <location evidence="1">Cell inner membrane</location>
        <topology evidence="1">Multi-pass membrane protein</topology>
    </subcellularLocation>
    <subcellularLocation>
        <location evidence="9">Cell membrane</location>
        <topology evidence="9">Multi-pass membrane protein</topology>
    </subcellularLocation>
</comment>
<name>A0A9X2DAL3_9ACTN</name>
<comment type="caution">
    <text evidence="12">The sequence shown here is derived from an EMBL/GenBank/DDBJ whole genome shotgun (WGS) entry which is preliminary data.</text>
</comment>
<dbReference type="PANTHER" id="PTHR30012">
    <property type="entry name" value="GENERAL SECRETION PATHWAY PROTEIN"/>
    <property type="match status" value="1"/>
</dbReference>
<keyword evidence="8 10" id="KW-0472">Membrane</keyword>
<dbReference type="PANTHER" id="PTHR30012:SF7">
    <property type="entry name" value="PROTEIN TRANSPORT PROTEIN HOFC HOMOLOG"/>
    <property type="match status" value="1"/>
</dbReference>
<dbReference type="Gene3D" id="1.20.81.30">
    <property type="entry name" value="Type II secretion system (T2SS), domain F"/>
    <property type="match status" value="2"/>
</dbReference>
<protein>
    <submittedName>
        <fullName evidence="12">Type II secretion system F family protein</fullName>
    </submittedName>
</protein>
<evidence type="ECO:0000256" key="6">
    <source>
        <dbReference type="ARBA" id="ARBA00022692"/>
    </source>
</evidence>
<dbReference type="InterPro" id="IPR003004">
    <property type="entry name" value="GspF/PilC"/>
</dbReference>
<reference evidence="12" key="1">
    <citation type="submission" date="2022-05" db="EMBL/GenBank/DDBJ databases">
        <authorList>
            <person name="Tuo L."/>
        </authorList>
    </citation>
    <scope>NUCLEOTIDE SEQUENCE</scope>
    <source>
        <strain evidence="12">BSK12Z-4</strain>
    </source>
</reference>
<dbReference type="EMBL" id="JAMOIL010000033">
    <property type="protein sequence ID" value="MCM0622377.1"/>
    <property type="molecule type" value="Genomic_DNA"/>
</dbReference>
<dbReference type="AlphaFoldDB" id="A0A9X2DAL3"/>
<dbReference type="Proteomes" id="UP001139485">
    <property type="component" value="Unassembled WGS sequence"/>
</dbReference>
<evidence type="ECO:0000256" key="4">
    <source>
        <dbReference type="ARBA" id="ARBA00022475"/>
    </source>
</evidence>
<dbReference type="InterPro" id="IPR042094">
    <property type="entry name" value="T2SS_GspF_sf"/>
</dbReference>
<feature type="domain" description="Type II secretion system protein GspF" evidence="11">
    <location>
        <begin position="72"/>
        <end position="194"/>
    </location>
</feature>
<evidence type="ECO:0000256" key="3">
    <source>
        <dbReference type="ARBA" id="ARBA00022448"/>
    </source>
</evidence>
<accession>A0A9X2DAL3</accession>
<dbReference type="InterPro" id="IPR018076">
    <property type="entry name" value="T2SS_GspF_dom"/>
</dbReference>
<sequence>MTAQSFEYKVRDADGKFREGKVKAASAEAVADRLRSLGYVPLQISKAGQGLQTEIKLPGSKRVPPKELAIATRQLATMVQSGLPLLRCLAILSDQVEHPELARVLGEVRAGVEAGHSLSSSLQGEPRTFPPLMINMVRAGELGGFLDTALAQVAETLEAEVRLRAKVKSAMTYPVVVLVMAALMCIGMLLFIVPVFEKMFTDLGGVLPLPTRILVFLSDAMVFILPALAIGTFVCVVWWRRNGHERRVREVVDPLKLKMPVFGDLAAKIALARFSRNLGTLLGAGVPILQALDIVGDTSGSTVIAHATEDVRRSVAGGQSIAGPLGRHEIFPSMVVQMIASGEESGAVDVMLGRIATFYDEEVEATTEALTSLIEPLLIAGLGLVVGGMIVALYMPIFSVFDLIQ</sequence>
<keyword evidence="6 9" id="KW-0812">Transmembrane</keyword>
<keyword evidence="13" id="KW-1185">Reference proteome</keyword>
<dbReference type="RefSeq" id="WP_250828596.1">
    <property type="nucleotide sequence ID" value="NZ_JAMOIL010000033.1"/>
</dbReference>
<evidence type="ECO:0000259" key="11">
    <source>
        <dbReference type="Pfam" id="PF00482"/>
    </source>
</evidence>
<evidence type="ECO:0000256" key="5">
    <source>
        <dbReference type="ARBA" id="ARBA00022519"/>
    </source>
</evidence>